<evidence type="ECO:0000259" key="6">
    <source>
        <dbReference type="Pfam" id="PF08281"/>
    </source>
</evidence>
<evidence type="ECO:0000313" key="8">
    <source>
        <dbReference type="Proteomes" id="UP000192872"/>
    </source>
</evidence>
<dbReference type="SUPFAM" id="SSF88946">
    <property type="entry name" value="Sigma2 domain of RNA polymerase sigma factors"/>
    <property type="match status" value="1"/>
</dbReference>
<dbReference type="GO" id="GO:0003677">
    <property type="term" value="F:DNA binding"/>
    <property type="evidence" value="ECO:0007669"/>
    <property type="project" value="InterPro"/>
</dbReference>
<dbReference type="STRING" id="1827387.A4S15_02945"/>
<evidence type="ECO:0000256" key="3">
    <source>
        <dbReference type="ARBA" id="ARBA00023082"/>
    </source>
</evidence>
<dbReference type="GO" id="GO:0016987">
    <property type="term" value="F:sigma factor activity"/>
    <property type="evidence" value="ECO:0007669"/>
    <property type="project" value="UniProtKB-KW"/>
</dbReference>
<evidence type="ECO:0000256" key="1">
    <source>
        <dbReference type="ARBA" id="ARBA00010641"/>
    </source>
</evidence>
<reference evidence="7 8" key="1">
    <citation type="journal article" date="2017" name="Water Res.">
        <title>Comammox in drinking water systems.</title>
        <authorList>
            <person name="Wang Y."/>
            <person name="Ma L."/>
            <person name="Mao Y."/>
            <person name="Jiang X."/>
            <person name="Xia Y."/>
            <person name="Yu K."/>
            <person name="Li B."/>
            <person name="Zhang T."/>
        </authorList>
    </citation>
    <scope>NUCLEOTIDE SEQUENCE [LARGE SCALE GENOMIC DNA]</scope>
    <source>
        <strain evidence="7">SG_bin8</strain>
    </source>
</reference>
<evidence type="ECO:0000313" key="7">
    <source>
        <dbReference type="EMBL" id="OQW49684.1"/>
    </source>
</evidence>
<name>A0A1W9HR06_9HYPH</name>
<gene>
    <name evidence="7" type="ORF">A4S15_02945</name>
</gene>
<dbReference type="Pfam" id="PF04542">
    <property type="entry name" value="Sigma70_r2"/>
    <property type="match status" value="1"/>
</dbReference>
<dbReference type="PANTHER" id="PTHR43133">
    <property type="entry name" value="RNA POLYMERASE ECF-TYPE SIGMA FACTO"/>
    <property type="match status" value="1"/>
</dbReference>
<accession>A0A1W9HR06</accession>
<dbReference type="CDD" id="cd06171">
    <property type="entry name" value="Sigma70_r4"/>
    <property type="match status" value="1"/>
</dbReference>
<organism evidence="7 8">
    <name type="scientific">Candidatus Raskinella chloraquaticus</name>
    <dbReference type="NCBI Taxonomy" id="1951219"/>
    <lineage>
        <taxon>Bacteria</taxon>
        <taxon>Pseudomonadati</taxon>
        <taxon>Pseudomonadota</taxon>
        <taxon>Alphaproteobacteria</taxon>
        <taxon>Hyphomicrobiales</taxon>
        <taxon>Phreatobacteraceae</taxon>
        <taxon>Candidatus Raskinella</taxon>
    </lineage>
</organism>
<comment type="similarity">
    <text evidence="1">Belongs to the sigma-70 factor family. ECF subfamily.</text>
</comment>
<evidence type="ECO:0000259" key="5">
    <source>
        <dbReference type="Pfam" id="PF04542"/>
    </source>
</evidence>
<dbReference type="Gene3D" id="1.10.1740.10">
    <property type="match status" value="1"/>
</dbReference>
<dbReference type="InterPro" id="IPR039425">
    <property type="entry name" value="RNA_pol_sigma-70-like"/>
</dbReference>
<evidence type="ECO:0000256" key="4">
    <source>
        <dbReference type="ARBA" id="ARBA00023163"/>
    </source>
</evidence>
<keyword evidence="4" id="KW-0804">Transcription</keyword>
<dbReference type="SUPFAM" id="SSF88659">
    <property type="entry name" value="Sigma3 and sigma4 domains of RNA polymerase sigma factors"/>
    <property type="match status" value="1"/>
</dbReference>
<dbReference type="Pfam" id="PF08281">
    <property type="entry name" value="Sigma70_r4_2"/>
    <property type="match status" value="1"/>
</dbReference>
<dbReference type="InterPro" id="IPR013324">
    <property type="entry name" value="RNA_pol_sigma_r3/r4-like"/>
</dbReference>
<comment type="caution">
    <text evidence="7">The sequence shown here is derived from an EMBL/GenBank/DDBJ whole genome shotgun (WGS) entry which is preliminary data.</text>
</comment>
<sequence>MPATRGEPTRRQDDVMTEADAISLLIEACAGGDDQALAQLHQREGGRMIGVALRILKRRTLAEEAMQDSFVLVWRHASRFDRSLGNGRTWLYAILRHRSLEILRKESRFDLTDDMAVFEGASDADDAETLMEKLDGASRLRSCLARLEPKRRAAILLSFAHGLSHGELAERLRLPLGTLKSWIRRGMQNLKECLQ</sequence>
<keyword evidence="3" id="KW-0731">Sigma factor</keyword>
<dbReference type="EMBL" id="LWDL01000031">
    <property type="protein sequence ID" value="OQW49684.1"/>
    <property type="molecule type" value="Genomic_DNA"/>
</dbReference>
<proteinExistence type="inferred from homology"/>
<dbReference type="InterPro" id="IPR013249">
    <property type="entry name" value="RNA_pol_sigma70_r4_t2"/>
</dbReference>
<dbReference type="InterPro" id="IPR014284">
    <property type="entry name" value="RNA_pol_sigma-70_dom"/>
</dbReference>
<feature type="domain" description="RNA polymerase sigma-70 region 2" evidence="5">
    <location>
        <begin position="42"/>
        <end position="108"/>
    </location>
</feature>
<feature type="domain" description="RNA polymerase sigma factor 70 region 4 type 2" evidence="6">
    <location>
        <begin position="139"/>
        <end position="190"/>
    </location>
</feature>
<dbReference type="GO" id="GO:0006352">
    <property type="term" value="P:DNA-templated transcription initiation"/>
    <property type="evidence" value="ECO:0007669"/>
    <property type="project" value="InterPro"/>
</dbReference>
<dbReference type="NCBIfam" id="TIGR02937">
    <property type="entry name" value="sigma70-ECF"/>
    <property type="match status" value="1"/>
</dbReference>
<keyword evidence="2" id="KW-0805">Transcription regulation</keyword>
<dbReference type="PANTHER" id="PTHR43133:SF62">
    <property type="entry name" value="RNA POLYMERASE SIGMA FACTOR SIGZ"/>
    <property type="match status" value="1"/>
</dbReference>
<evidence type="ECO:0000256" key="2">
    <source>
        <dbReference type="ARBA" id="ARBA00023015"/>
    </source>
</evidence>
<dbReference type="Gene3D" id="1.10.10.10">
    <property type="entry name" value="Winged helix-like DNA-binding domain superfamily/Winged helix DNA-binding domain"/>
    <property type="match status" value="1"/>
</dbReference>
<evidence type="ECO:0008006" key="9">
    <source>
        <dbReference type="Google" id="ProtNLM"/>
    </source>
</evidence>
<dbReference type="InterPro" id="IPR007627">
    <property type="entry name" value="RNA_pol_sigma70_r2"/>
</dbReference>
<protein>
    <recommendedName>
        <fullName evidence="9">RNA polymerase subunit sigma</fullName>
    </recommendedName>
</protein>
<dbReference type="InterPro" id="IPR013325">
    <property type="entry name" value="RNA_pol_sigma_r2"/>
</dbReference>
<dbReference type="InterPro" id="IPR036388">
    <property type="entry name" value="WH-like_DNA-bd_sf"/>
</dbReference>
<dbReference type="AlphaFoldDB" id="A0A1W9HR06"/>
<dbReference type="Proteomes" id="UP000192872">
    <property type="component" value="Unassembled WGS sequence"/>
</dbReference>